<feature type="region of interest" description="Disordered" evidence="1">
    <location>
        <begin position="244"/>
        <end position="291"/>
    </location>
</feature>
<evidence type="ECO:0000256" key="1">
    <source>
        <dbReference type="SAM" id="MobiDB-lite"/>
    </source>
</evidence>
<accession>A0AAV8U040</accession>
<feature type="compositionally biased region" description="Polar residues" evidence="1">
    <location>
        <begin position="124"/>
        <end position="148"/>
    </location>
</feature>
<name>A0AAV8U040_9ROSI</name>
<protein>
    <submittedName>
        <fullName evidence="2">Uncharacterized protein</fullName>
    </submittedName>
</protein>
<feature type="region of interest" description="Disordered" evidence="1">
    <location>
        <begin position="124"/>
        <end position="176"/>
    </location>
</feature>
<reference evidence="2 3" key="1">
    <citation type="submission" date="2021-09" db="EMBL/GenBank/DDBJ databases">
        <title>Genomic insights and catalytic innovation underlie evolution of tropane alkaloids biosynthesis.</title>
        <authorList>
            <person name="Wang Y.-J."/>
            <person name="Tian T."/>
            <person name="Huang J.-P."/>
            <person name="Huang S.-X."/>
        </authorList>
    </citation>
    <scope>NUCLEOTIDE SEQUENCE [LARGE SCALE GENOMIC DNA]</scope>
    <source>
        <strain evidence="2">KIB-2018</strain>
        <tissue evidence="2">Leaf</tissue>
    </source>
</reference>
<keyword evidence="3" id="KW-1185">Reference proteome</keyword>
<proteinExistence type="predicted"/>
<gene>
    <name evidence="2" type="ORF">K2173_027762</name>
</gene>
<comment type="caution">
    <text evidence="2">The sequence shown here is derived from an EMBL/GenBank/DDBJ whole genome shotgun (WGS) entry which is preliminary data.</text>
</comment>
<evidence type="ECO:0000313" key="3">
    <source>
        <dbReference type="Proteomes" id="UP001159364"/>
    </source>
</evidence>
<dbReference type="EMBL" id="JAIWQS010000002">
    <property type="protein sequence ID" value="KAJ8772585.1"/>
    <property type="molecule type" value="Genomic_DNA"/>
</dbReference>
<evidence type="ECO:0000313" key="2">
    <source>
        <dbReference type="EMBL" id="KAJ8772585.1"/>
    </source>
</evidence>
<dbReference type="AlphaFoldDB" id="A0AAV8U040"/>
<dbReference type="Proteomes" id="UP001159364">
    <property type="component" value="Linkage Group LG02"/>
</dbReference>
<feature type="region of interest" description="Disordered" evidence="1">
    <location>
        <begin position="1"/>
        <end position="35"/>
    </location>
</feature>
<organism evidence="2 3">
    <name type="scientific">Erythroxylum novogranatense</name>
    <dbReference type="NCBI Taxonomy" id="1862640"/>
    <lineage>
        <taxon>Eukaryota</taxon>
        <taxon>Viridiplantae</taxon>
        <taxon>Streptophyta</taxon>
        <taxon>Embryophyta</taxon>
        <taxon>Tracheophyta</taxon>
        <taxon>Spermatophyta</taxon>
        <taxon>Magnoliopsida</taxon>
        <taxon>eudicotyledons</taxon>
        <taxon>Gunneridae</taxon>
        <taxon>Pentapetalae</taxon>
        <taxon>rosids</taxon>
        <taxon>fabids</taxon>
        <taxon>Malpighiales</taxon>
        <taxon>Erythroxylaceae</taxon>
        <taxon>Erythroxylum</taxon>
    </lineage>
</organism>
<sequence length="291" mass="31069">MASVGPEGQPPKKGPTRKHEDEIPTPKPTYSEAIASPSSMVAHALVLLWMDNEPIAMEDGDITSEKRPEGSCPSCTRSGGPLRTLPFVHPGGSCSHVSHRAGMRGAATVRSGSHFNVLENVEAQTEEVTPNVTNPIPTAGATSNSTAQPKGPEVSLTRPTRVDRALGSRKQAPEPDLVQLQPTTTDKHLTLEIQLHTEMICDQLLFLVQPSSDAEPSHLMERVEAFGIGDSPGVIVLCLPQLNPRSPPPGRFIDPDFGRGDGSTPQEVENREAQDGGPLDVEISDNGPKDP</sequence>